<comment type="caution">
    <text evidence="1">The sequence shown here is derived from an EMBL/GenBank/DDBJ whole genome shotgun (WGS) entry which is preliminary data.</text>
</comment>
<dbReference type="OrthoDB" id="7085216at2759"/>
<name>A0A3R7H9Z6_CLOSI</name>
<sequence length="99" mass="11618">MAFFGLTLLGYQNTIKEYLREDGTPKAEVKLPLIPVDQTSRYTGHKNSYNEMRRLSILNTRPILGPREVYRIPLTTSHEYGFFIDMPGDKWERRPTKNK</sequence>
<dbReference type="PANTHER" id="PTHR35263">
    <property type="entry name" value="TESTIS-EXPRESSED PROTEIN 49"/>
    <property type="match status" value="1"/>
</dbReference>
<dbReference type="InParanoid" id="A0A3R7H9Z6"/>
<reference evidence="1 2" key="1">
    <citation type="journal article" date="2018" name="Biotechnol. Adv.">
        <title>Improved genomic resources and new bioinformatic workflow for the carcinogenic parasite Clonorchis sinensis: Biotechnological implications.</title>
        <authorList>
            <person name="Wang D."/>
            <person name="Korhonen P.K."/>
            <person name="Gasser R.B."/>
            <person name="Young N.D."/>
        </authorList>
    </citation>
    <scope>NUCLEOTIDE SEQUENCE [LARGE SCALE GENOMIC DNA]</scope>
    <source>
        <strain evidence="1">Cs-k2</strain>
    </source>
</reference>
<dbReference type="Pfam" id="PF22593">
    <property type="entry name" value="SPMIP11"/>
    <property type="match status" value="1"/>
</dbReference>
<proteinExistence type="predicted"/>
<evidence type="ECO:0000313" key="2">
    <source>
        <dbReference type="Proteomes" id="UP000286415"/>
    </source>
</evidence>
<organism evidence="1 2">
    <name type="scientific">Clonorchis sinensis</name>
    <name type="common">Chinese liver fluke</name>
    <dbReference type="NCBI Taxonomy" id="79923"/>
    <lineage>
        <taxon>Eukaryota</taxon>
        <taxon>Metazoa</taxon>
        <taxon>Spiralia</taxon>
        <taxon>Lophotrochozoa</taxon>
        <taxon>Platyhelminthes</taxon>
        <taxon>Trematoda</taxon>
        <taxon>Digenea</taxon>
        <taxon>Opisthorchiida</taxon>
        <taxon>Opisthorchiata</taxon>
        <taxon>Opisthorchiidae</taxon>
        <taxon>Clonorchis</taxon>
    </lineage>
</organism>
<dbReference type="InterPro" id="IPR038775">
    <property type="entry name" value="SPMIP11"/>
</dbReference>
<dbReference type="Proteomes" id="UP000286415">
    <property type="component" value="Unassembled WGS sequence"/>
</dbReference>
<reference evidence="1 2" key="2">
    <citation type="journal article" date="2021" name="Genomics">
        <title>High-quality reference genome for Clonorchis sinensis.</title>
        <authorList>
            <person name="Young N.D."/>
            <person name="Stroehlein A.J."/>
            <person name="Kinkar L."/>
            <person name="Wang T."/>
            <person name="Sohn W.M."/>
            <person name="Chang B.C.H."/>
            <person name="Kaur P."/>
            <person name="Weisz D."/>
            <person name="Dudchenko O."/>
            <person name="Aiden E.L."/>
            <person name="Korhonen P.K."/>
            <person name="Gasser R.B."/>
        </authorList>
    </citation>
    <scope>NUCLEOTIDE SEQUENCE [LARGE SCALE GENOMIC DNA]</scope>
    <source>
        <strain evidence="1">Cs-k2</strain>
    </source>
</reference>
<gene>
    <name evidence="1" type="ORF">CSKR_110330</name>
</gene>
<protein>
    <submittedName>
        <fullName evidence="1">Uncharacterized protein</fullName>
    </submittedName>
</protein>
<dbReference type="AlphaFoldDB" id="A0A3R7H9Z6"/>
<accession>A0A3R7H9Z6</accession>
<keyword evidence="2" id="KW-1185">Reference proteome</keyword>
<dbReference type="EMBL" id="NIRI02000056">
    <property type="protein sequence ID" value="KAG5446291.1"/>
    <property type="molecule type" value="Genomic_DNA"/>
</dbReference>
<dbReference type="PANTHER" id="PTHR35263:SF1">
    <property type="entry name" value="TESTIS-EXPRESSED PROTEIN 49"/>
    <property type="match status" value="1"/>
</dbReference>
<evidence type="ECO:0000313" key="1">
    <source>
        <dbReference type="EMBL" id="KAG5446291.1"/>
    </source>
</evidence>